<evidence type="ECO:0000256" key="2">
    <source>
        <dbReference type="ARBA" id="ARBA00023125"/>
    </source>
</evidence>
<dbReference type="PANTHER" id="PTHR10015">
    <property type="entry name" value="HEAT SHOCK TRANSCRIPTION FACTOR"/>
    <property type="match status" value="1"/>
</dbReference>
<dbReference type="HOGENOM" id="CLU_503011_0_0_1"/>
<sequence length="598" mass="69436">MITHTPYFLKQTQKKPVQNRVRTSIPTFLVKTYEMLENQEHKDIVCWSEDGKSFLIKKHNEFRDQVLPQYFKHNNYSSFVRQLNMYDFHKVRNESTDSEYKNPLFQRGQQKMLSEIKRKSGDNNNDEFSTQQNDNNDDSAQILQNASGNSLNIDVDNSKSDNTQILSEVSNLKSKQNSLEKAMTMLISQHETLIRENKILWDEIRRQNEQDDLRGEKIMMVLAFFLNRNNQFNNSQTSRSLVPQQSNNRRPIQPSFEDIQQFLQNQSYQKRDNRQSEILQGIYQEFNKLNNGKFSFDTNESRNPYYSLPLIKNKKARNESFTSQISQDVRELLKTYEKSGSNDKEMIEQYLQKLIGSNNIPESRSDYLPIEPLPSSSSGSIKHEKQSLNVFENPQTKRICQETLNPLNKGYSAENTGINQSKIEDRNINNQDSHFQSSQLVQYGKQNSNNISNQVRSNSLPKLQSNPSYEHLPFDGQNNYSSNQTNYASLSPNIHSNNGNNPIFTLSRTNSSNLVNQFHSDKLGIGYSASPIRMTHNELPHSSITIGDHPNLFPYYGNMNGSFTPEHNYHEDEEYTGRSRRSSFDKNHDQSNNFSNIN</sequence>
<feature type="region of interest" description="Disordered" evidence="5">
    <location>
        <begin position="449"/>
        <end position="483"/>
    </location>
</feature>
<dbReference type="GO" id="GO:0043565">
    <property type="term" value="F:sequence-specific DNA binding"/>
    <property type="evidence" value="ECO:0007669"/>
    <property type="project" value="InterPro"/>
</dbReference>
<feature type="region of interest" description="Disordered" evidence="5">
    <location>
        <begin position="564"/>
        <end position="598"/>
    </location>
</feature>
<evidence type="ECO:0000256" key="5">
    <source>
        <dbReference type="SAM" id="MobiDB-lite"/>
    </source>
</evidence>
<proteinExistence type="inferred from homology"/>
<evidence type="ECO:0000256" key="1">
    <source>
        <dbReference type="ARBA" id="ARBA00004123"/>
    </source>
</evidence>
<comment type="subcellular location">
    <subcellularLocation>
        <location evidence="1">Nucleus</location>
    </subcellularLocation>
</comment>
<organism evidence="7 8">
    <name type="scientific">Tetrahymena thermophila (strain SB210)</name>
    <dbReference type="NCBI Taxonomy" id="312017"/>
    <lineage>
        <taxon>Eukaryota</taxon>
        <taxon>Sar</taxon>
        <taxon>Alveolata</taxon>
        <taxon>Ciliophora</taxon>
        <taxon>Intramacronucleata</taxon>
        <taxon>Oligohymenophorea</taxon>
        <taxon>Hymenostomatida</taxon>
        <taxon>Tetrahymenina</taxon>
        <taxon>Tetrahymenidae</taxon>
        <taxon>Tetrahymena</taxon>
    </lineage>
</organism>
<reference evidence="8" key="1">
    <citation type="journal article" date="2006" name="PLoS Biol.">
        <title>Macronuclear genome sequence of the ciliate Tetrahymena thermophila, a model eukaryote.</title>
        <authorList>
            <person name="Eisen J.A."/>
            <person name="Coyne R.S."/>
            <person name="Wu M."/>
            <person name="Wu D."/>
            <person name="Thiagarajan M."/>
            <person name="Wortman J.R."/>
            <person name="Badger J.H."/>
            <person name="Ren Q."/>
            <person name="Amedeo P."/>
            <person name="Jones K.M."/>
            <person name="Tallon L.J."/>
            <person name="Delcher A.L."/>
            <person name="Salzberg S.L."/>
            <person name="Silva J.C."/>
            <person name="Haas B.J."/>
            <person name="Majoros W.H."/>
            <person name="Farzad M."/>
            <person name="Carlton J.M."/>
            <person name="Smith R.K. Jr."/>
            <person name="Garg J."/>
            <person name="Pearlman R.E."/>
            <person name="Karrer K.M."/>
            <person name="Sun L."/>
            <person name="Manning G."/>
            <person name="Elde N.C."/>
            <person name="Turkewitz A.P."/>
            <person name="Asai D.J."/>
            <person name="Wilkes D.E."/>
            <person name="Wang Y."/>
            <person name="Cai H."/>
            <person name="Collins K."/>
            <person name="Stewart B.A."/>
            <person name="Lee S.R."/>
            <person name="Wilamowska K."/>
            <person name="Weinberg Z."/>
            <person name="Ruzzo W.L."/>
            <person name="Wloga D."/>
            <person name="Gaertig J."/>
            <person name="Frankel J."/>
            <person name="Tsao C.-C."/>
            <person name="Gorovsky M.A."/>
            <person name="Keeling P.J."/>
            <person name="Waller R.F."/>
            <person name="Patron N.J."/>
            <person name="Cherry J.M."/>
            <person name="Stover N.A."/>
            <person name="Krieger C.J."/>
            <person name="del Toro C."/>
            <person name="Ryder H.F."/>
            <person name="Williamson S.C."/>
            <person name="Barbeau R.A."/>
            <person name="Hamilton E.P."/>
            <person name="Orias E."/>
        </authorList>
    </citation>
    <scope>NUCLEOTIDE SEQUENCE [LARGE SCALE GENOMIC DNA]</scope>
    <source>
        <strain evidence="8">SB210</strain>
    </source>
</reference>
<dbReference type="RefSeq" id="XP_001031262.2">
    <property type="nucleotide sequence ID" value="XM_001031262.2"/>
</dbReference>
<evidence type="ECO:0000259" key="6">
    <source>
        <dbReference type="PROSITE" id="PS00434"/>
    </source>
</evidence>
<dbReference type="STRING" id="312017.Q22EC9"/>
<feature type="domain" description="HSF-type DNA-binding" evidence="6">
    <location>
        <begin position="67"/>
        <end position="91"/>
    </location>
</feature>
<dbReference type="PRINTS" id="PR00056">
    <property type="entry name" value="HSFDOMAIN"/>
</dbReference>
<evidence type="ECO:0000313" key="7">
    <source>
        <dbReference type="EMBL" id="EAR83599.2"/>
    </source>
</evidence>
<dbReference type="KEGG" id="tet:TTHERM_00834990"/>
<dbReference type="InterPro" id="IPR000232">
    <property type="entry name" value="HSF_DNA-bd"/>
</dbReference>
<evidence type="ECO:0000256" key="4">
    <source>
        <dbReference type="RuleBase" id="RU004020"/>
    </source>
</evidence>
<dbReference type="PROSITE" id="PS00434">
    <property type="entry name" value="HSF_DOMAIN"/>
    <property type="match status" value="1"/>
</dbReference>
<evidence type="ECO:0000313" key="8">
    <source>
        <dbReference type="Proteomes" id="UP000009168"/>
    </source>
</evidence>
<evidence type="ECO:0000256" key="3">
    <source>
        <dbReference type="ARBA" id="ARBA00023242"/>
    </source>
</evidence>
<dbReference type="InterPro" id="IPR036390">
    <property type="entry name" value="WH_DNA-bd_sf"/>
</dbReference>
<keyword evidence="3" id="KW-0539">Nucleus</keyword>
<feature type="region of interest" description="Disordered" evidence="5">
    <location>
        <begin position="119"/>
        <end position="140"/>
    </location>
</feature>
<dbReference type="InterPro" id="IPR036388">
    <property type="entry name" value="WH-like_DNA-bd_sf"/>
</dbReference>
<dbReference type="SMART" id="SM00415">
    <property type="entry name" value="HSF"/>
    <property type="match status" value="1"/>
</dbReference>
<dbReference type="FunFam" id="1.10.10.10:FF:000334">
    <property type="entry name" value="Heat shock factor protein 2"/>
    <property type="match status" value="1"/>
</dbReference>
<dbReference type="EMBL" id="GG662778">
    <property type="protein sequence ID" value="EAR83599.2"/>
    <property type="molecule type" value="Genomic_DNA"/>
</dbReference>
<dbReference type="GO" id="GO:0005634">
    <property type="term" value="C:nucleus"/>
    <property type="evidence" value="ECO:0007669"/>
    <property type="project" value="UniProtKB-SubCell"/>
</dbReference>
<gene>
    <name evidence="7" type="ORF">TTHERM_00834990</name>
</gene>
<name>Q22EC9_TETTS</name>
<feature type="compositionally biased region" description="Polar residues" evidence="5">
    <location>
        <begin position="449"/>
        <end position="468"/>
    </location>
</feature>
<dbReference type="PANTHER" id="PTHR10015:SF206">
    <property type="entry name" value="HSF-TYPE DNA-BINDING DOMAIN-CONTAINING PROTEIN"/>
    <property type="match status" value="1"/>
</dbReference>
<dbReference type="AlphaFoldDB" id="Q22EC9"/>
<dbReference type="OrthoDB" id="60033at2759"/>
<dbReference type="GeneID" id="7824109"/>
<comment type="similarity">
    <text evidence="4">Belongs to the HSF family.</text>
</comment>
<feature type="compositionally biased region" description="Polar residues" evidence="5">
    <location>
        <begin position="122"/>
        <end position="140"/>
    </location>
</feature>
<protein>
    <submittedName>
        <fullName evidence="7">HSF-type DNA-binding domain protein</fullName>
    </submittedName>
</protein>
<keyword evidence="8" id="KW-1185">Reference proteome</keyword>
<dbReference type="Gene3D" id="1.10.10.10">
    <property type="entry name" value="Winged helix-like DNA-binding domain superfamily/Winged helix DNA-binding domain"/>
    <property type="match status" value="1"/>
</dbReference>
<keyword evidence="2 7" id="KW-0238">DNA-binding</keyword>
<dbReference type="InParanoid" id="Q22EC9"/>
<accession>Q22EC9</accession>
<dbReference type="Proteomes" id="UP000009168">
    <property type="component" value="Unassembled WGS sequence"/>
</dbReference>
<dbReference type="Pfam" id="PF00447">
    <property type="entry name" value="HSF_DNA-bind"/>
    <property type="match status" value="1"/>
</dbReference>
<dbReference type="SUPFAM" id="SSF46785">
    <property type="entry name" value="Winged helix' DNA-binding domain"/>
    <property type="match status" value="1"/>
</dbReference>
<dbReference type="SMR" id="Q22EC9"/>
<dbReference type="GO" id="GO:0003700">
    <property type="term" value="F:DNA-binding transcription factor activity"/>
    <property type="evidence" value="ECO:0007669"/>
    <property type="project" value="InterPro"/>
</dbReference>